<dbReference type="SMART" id="SM00906">
    <property type="entry name" value="Fungal_trans"/>
    <property type="match status" value="1"/>
</dbReference>
<evidence type="ECO:0000256" key="2">
    <source>
        <dbReference type="ARBA" id="ARBA00022723"/>
    </source>
</evidence>
<dbReference type="GO" id="GO:0006351">
    <property type="term" value="P:DNA-templated transcription"/>
    <property type="evidence" value="ECO:0007669"/>
    <property type="project" value="InterPro"/>
</dbReference>
<keyword evidence="6" id="KW-0804">Transcription</keyword>
<dbReference type="InterPro" id="IPR001138">
    <property type="entry name" value="Zn2Cys6_DnaBD"/>
</dbReference>
<accession>A0AAV5R3Q7</accession>
<evidence type="ECO:0000256" key="1">
    <source>
        <dbReference type="ARBA" id="ARBA00004123"/>
    </source>
</evidence>
<dbReference type="PANTHER" id="PTHR47782:SF12">
    <property type="entry name" value="ZN(II)2CYS6 TRANSCRIPTION FACTOR (EUROFUNG)"/>
    <property type="match status" value="1"/>
</dbReference>
<dbReference type="InterPro" id="IPR007219">
    <property type="entry name" value="XnlR_reg_dom"/>
</dbReference>
<evidence type="ECO:0000256" key="5">
    <source>
        <dbReference type="ARBA" id="ARBA00023125"/>
    </source>
</evidence>
<keyword evidence="5" id="KW-0238">DNA-binding</keyword>
<keyword evidence="10" id="KW-1185">Reference proteome</keyword>
<comment type="subcellular location">
    <subcellularLocation>
        <location evidence="1">Nucleus</location>
    </subcellularLocation>
</comment>
<dbReference type="EMBL" id="BTGB01000002">
    <property type="protein sequence ID" value="GMM45622.1"/>
    <property type="molecule type" value="Genomic_DNA"/>
</dbReference>
<evidence type="ECO:0000256" key="6">
    <source>
        <dbReference type="ARBA" id="ARBA00023163"/>
    </source>
</evidence>
<comment type="caution">
    <text evidence="9">The sequence shown here is derived from an EMBL/GenBank/DDBJ whole genome shotgun (WGS) entry which is preliminary data.</text>
</comment>
<dbReference type="GO" id="GO:0045944">
    <property type="term" value="P:positive regulation of transcription by RNA polymerase II"/>
    <property type="evidence" value="ECO:0007669"/>
    <property type="project" value="TreeGrafter"/>
</dbReference>
<evidence type="ECO:0000256" key="4">
    <source>
        <dbReference type="ARBA" id="ARBA00023015"/>
    </source>
</evidence>
<reference evidence="9 10" key="1">
    <citation type="journal article" date="2023" name="Elife">
        <title>Identification of key yeast species and microbe-microbe interactions impacting larval growth of Drosophila in the wild.</title>
        <authorList>
            <person name="Mure A."/>
            <person name="Sugiura Y."/>
            <person name="Maeda R."/>
            <person name="Honda K."/>
            <person name="Sakurai N."/>
            <person name="Takahashi Y."/>
            <person name="Watada M."/>
            <person name="Katoh T."/>
            <person name="Gotoh A."/>
            <person name="Gotoh Y."/>
            <person name="Taniguchi I."/>
            <person name="Nakamura K."/>
            <person name="Hayashi T."/>
            <person name="Katayama T."/>
            <person name="Uemura T."/>
            <person name="Hattori Y."/>
        </authorList>
    </citation>
    <scope>NUCLEOTIDE SEQUENCE [LARGE SCALE GENOMIC DNA]</scope>
    <source>
        <strain evidence="9 10">PK-24</strain>
    </source>
</reference>
<dbReference type="AlphaFoldDB" id="A0AAV5R3Q7"/>
<keyword evidence="7" id="KW-0539">Nucleus</keyword>
<evidence type="ECO:0000256" key="7">
    <source>
        <dbReference type="ARBA" id="ARBA00023242"/>
    </source>
</evidence>
<dbReference type="InterPro" id="IPR036864">
    <property type="entry name" value="Zn2-C6_fun-type_DNA-bd_sf"/>
</dbReference>
<feature type="domain" description="Zn(2)-C6 fungal-type" evidence="8">
    <location>
        <begin position="9"/>
        <end position="39"/>
    </location>
</feature>
<dbReference type="Pfam" id="PF00172">
    <property type="entry name" value="Zn_clus"/>
    <property type="match status" value="1"/>
</dbReference>
<evidence type="ECO:0000313" key="9">
    <source>
        <dbReference type="EMBL" id="GMM45622.1"/>
    </source>
</evidence>
<dbReference type="PROSITE" id="PS00463">
    <property type="entry name" value="ZN2_CY6_FUNGAL_1"/>
    <property type="match status" value="1"/>
</dbReference>
<dbReference type="PROSITE" id="PS50048">
    <property type="entry name" value="ZN2_CY6_FUNGAL_2"/>
    <property type="match status" value="1"/>
</dbReference>
<dbReference type="SMART" id="SM00066">
    <property type="entry name" value="GAL4"/>
    <property type="match status" value="1"/>
</dbReference>
<sequence>MNVPDLVNSCSNCKSKKVKCDGKIPCCSRCQKWNSTCDITKTVMYKYSTIQPLLFKIEYLQNQINNNNNNNNNTNNNNENDGEYHEVGSLTISPNDELQGKYVGAATGSNFAKLLLNQVQLPKLENIDNISSNNFIDMKYFTNLNIKSFATVPTYSIGKFLINNYINLIQPYFPIINIKHLLINFEKLYKCPQNLDYHEKYILFMVFAISSERCENCNYLNTYHNQFKPIEYYNTSQKYFDKINNTRSINTIQELLILFIWVQFTNIFKDDNGDSWYLGRYIMSLVMEFNLHNVLTDSLLSNEEKEFRNRLFWTTYVLERTNAVKCGRGLSLREDDINVPLPTFNINGEDSIIDNNNNNTSSYLEKFEYPSYNEIKFNALFISIRLNKIYTILLETVYISRTKGQIPKLSMESIIQYKENLQKMIFEIIEDMNKNISIELMYYHELIIKAYIASIMLNRPSPSFLNPDNKSILQCKEDCEKSLDSFLFLINTEYKLIPSYLHDLVNIGLTMNYCCMKIDSNSDNLKKFSNKLIEIMNKIINNYPNFIKFKNLYIIISSIIIESFTNNNNEINEIPKPLVQIKEQLNNIRQDKQKKIYMRDPFKTKDGRISKATIVNDVQSPRGGLSTAQYDNLFQYPINEQTRYNEIDPVTQELFQDVFKRYYQGNDSVQEDISELFEFQKFNWN</sequence>
<dbReference type="PANTHER" id="PTHR47782">
    <property type="entry name" value="ZN(II)2CYS6 TRANSCRIPTION FACTOR (EUROFUNG)-RELATED"/>
    <property type="match status" value="1"/>
</dbReference>
<dbReference type="InterPro" id="IPR052202">
    <property type="entry name" value="Yeast_MetPath_Reg"/>
</dbReference>
<dbReference type="GO" id="GO:0043565">
    <property type="term" value="F:sequence-specific DNA binding"/>
    <property type="evidence" value="ECO:0007669"/>
    <property type="project" value="TreeGrafter"/>
</dbReference>
<dbReference type="GO" id="GO:0000981">
    <property type="term" value="F:DNA-binding transcription factor activity, RNA polymerase II-specific"/>
    <property type="evidence" value="ECO:0007669"/>
    <property type="project" value="InterPro"/>
</dbReference>
<dbReference type="GO" id="GO:0005634">
    <property type="term" value="C:nucleus"/>
    <property type="evidence" value="ECO:0007669"/>
    <property type="project" value="UniProtKB-SubCell"/>
</dbReference>
<evidence type="ECO:0000313" key="10">
    <source>
        <dbReference type="Proteomes" id="UP001378960"/>
    </source>
</evidence>
<name>A0AAV5R3Q7_PICKL</name>
<dbReference type="Proteomes" id="UP001378960">
    <property type="component" value="Unassembled WGS sequence"/>
</dbReference>
<organism evidence="9 10">
    <name type="scientific">Pichia kluyveri</name>
    <name type="common">Yeast</name>
    <dbReference type="NCBI Taxonomy" id="36015"/>
    <lineage>
        <taxon>Eukaryota</taxon>
        <taxon>Fungi</taxon>
        <taxon>Dikarya</taxon>
        <taxon>Ascomycota</taxon>
        <taxon>Saccharomycotina</taxon>
        <taxon>Pichiomycetes</taxon>
        <taxon>Pichiales</taxon>
        <taxon>Pichiaceae</taxon>
        <taxon>Pichia</taxon>
    </lineage>
</organism>
<evidence type="ECO:0000259" key="8">
    <source>
        <dbReference type="PROSITE" id="PS50048"/>
    </source>
</evidence>
<protein>
    <recommendedName>
        <fullName evidence="8">Zn(2)-C6 fungal-type domain-containing protein</fullName>
    </recommendedName>
</protein>
<proteinExistence type="predicted"/>
<dbReference type="SUPFAM" id="SSF57701">
    <property type="entry name" value="Zn2/Cys6 DNA-binding domain"/>
    <property type="match status" value="1"/>
</dbReference>
<evidence type="ECO:0000256" key="3">
    <source>
        <dbReference type="ARBA" id="ARBA00022833"/>
    </source>
</evidence>
<keyword evidence="2" id="KW-0479">Metal-binding</keyword>
<dbReference type="CDD" id="cd12148">
    <property type="entry name" value="fungal_TF_MHR"/>
    <property type="match status" value="1"/>
</dbReference>
<dbReference type="CDD" id="cd00067">
    <property type="entry name" value="GAL4"/>
    <property type="match status" value="1"/>
</dbReference>
<dbReference type="GO" id="GO:0008270">
    <property type="term" value="F:zinc ion binding"/>
    <property type="evidence" value="ECO:0007669"/>
    <property type="project" value="InterPro"/>
</dbReference>
<keyword evidence="4" id="KW-0805">Transcription regulation</keyword>
<gene>
    <name evidence="9" type="ORF">DAPK24_021970</name>
</gene>
<dbReference type="Pfam" id="PF04082">
    <property type="entry name" value="Fungal_trans"/>
    <property type="match status" value="1"/>
</dbReference>
<keyword evidence="3" id="KW-0862">Zinc</keyword>
<dbReference type="Gene3D" id="4.10.240.10">
    <property type="entry name" value="Zn(2)-C6 fungal-type DNA-binding domain"/>
    <property type="match status" value="1"/>
</dbReference>